<reference evidence="1 2" key="1">
    <citation type="journal article" date="2004" name="J. Bacteriol.">
        <title>Lactobacillus plantarum bacteriophage LP65: a new member of the SPO1-like genus of the family Myoviridae.</title>
        <authorList>
            <person name="Chibani-Chennoufi S."/>
            <person name="Dillmann M.L."/>
            <person name="Marvin-Guy L."/>
            <person name="Rami-Shojaei S."/>
            <person name="Brussow H."/>
        </authorList>
    </citation>
    <scope>NUCLEOTIDE SEQUENCE</scope>
</reference>
<dbReference type="KEGG" id="vg:3197378"/>
<dbReference type="RefSeq" id="YP_164665.1">
    <property type="nucleotide sequence ID" value="NC_006565.1"/>
</dbReference>
<evidence type="ECO:0000313" key="2">
    <source>
        <dbReference type="Proteomes" id="UP000002117"/>
    </source>
</evidence>
<accession>Q5ULT4</accession>
<organism evidence="1 2">
    <name type="scientific">Lactobacillus phage LP65</name>
    <dbReference type="NCBI Taxonomy" id="2892344"/>
    <lineage>
        <taxon>Viruses</taxon>
        <taxon>Duplodnaviria</taxon>
        <taxon>Heunggongvirae</taxon>
        <taxon>Uroviricota</taxon>
        <taxon>Caudoviricetes</taxon>
        <taxon>Herelleviridae</taxon>
        <taxon>Salchichonvirus</taxon>
        <taxon>Salchichonvirus LP65</taxon>
    </lineage>
</organism>
<gene>
    <name evidence="1" type="ORF">orf30</name>
</gene>
<sequence length="129" mass="14813">MSYAESMIKKYRDTENKSVGLYSTVLKTVSEENLKAVYADGRMNKELDSYKLKFPKFLKSSKGFLNVISYDGKALKFYTEEQVSTTIRADEYVIENIVQFYDLGSQIINYSTESTRNLDDIIALLSKRG</sequence>
<evidence type="ECO:0000313" key="1">
    <source>
        <dbReference type="EMBL" id="AAV35850.1"/>
    </source>
</evidence>
<dbReference type="EMBL" id="AY682195">
    <property type="protein sequence ID" value="AAV35850.1"/>
    <property type="molecule type" value="Genomic_DNA"/>
</dbReference>
<keyword evidence="2" id="KW-1185">Reference proteome</keyword>
<protein>
    <submittedName>
        <fullName evidence="1">Orf30</fullName>
    </submittedName>
</protein>
<name>Q5ULT4_9CAUD</name>
<dbReference type="Proteomes" id="UP000002117">
    <property type="component" value="Segment"/>
</dbReference>
<proteinExistence type="predicted"/>